<dbReference type="EMBL" id="CP120863">
    <property type="protein sequence ID" value="WFE92317.1"/>
    <property type="molecule type" value="Genomic_DNA"/>
</dbReference>
<protein>
    <submittedName>
        <fullName evidence="2">Uncharacterized protein</fullName>
    </submittedName>
</protein>
<reference evidence="2 3" key="1">
    <citation type="submission" date="2023-03" db="EMBL/GenBank/DDBJ databases">
        <title>Roseibium porphyridii sp. nov. and Roseibium rhodosorbium sp. nov. isolated from marine algae, Porphyridium cruentum and Rhodosorus marinus, respectively.</title>
        <authorList>
            <person name="Lee M.W."/>
            <person name="Choi B.J."/>
            <person name="Lee J.K."/>
            <person name="Choi D.G."/>
            <person name="Baek J.H."/>
            <person name="Bayburt H."/>
            <person name="Kim J.M."/>
            <person name="Han D.M."/>
            <person name="Kim K.H."/>
            <person name="Jeon C.O."/>
        </authorList>
    </citation>
    <scope>NUCLEOTIDE SEQUENCE [LARGE SCALE GENOMIC DNA]</scope>
    <source>
        <strain evidence="2 3">KMA01</strain>
    </source>
</reference>
<keyword evidence="3" id="KW-1185">Reference proteome</keyword>
<evidence type="ECO:0000256" key="1">
    <source>
        <dbReference type="SAM" id="Phobius"/>
    </source>
</evidence>
<gene>
    <name evidence="2" type="ORF">K1718_13410</name>
</gene>
<keyword evidence="1" id="KW-0472">Membrane</keyword>
<accession>A0ABY8FA30</accession>
<feature type="transmembrane region" description="Helical" evidence="1">
    <location>
        <begin position="6"/>
        <end position="26"/>
    </location>
</feature>
<evidence type="ECO:0000313" key="3">
    <source>
        <dbReference type="Proteomes" id="UP001209803"/>
    </source>
</evidence>
<organism evidence="2 3">
    <name type="scientific">Roseibium porphyridii</name>
    <dbReference type="NCBI Taxonomy" id="2866279"/>
    <lineage>
        <taxon>Bacteria</taxon>
        <taxon>Pseudomonadati</taxon>
        <taxon>Pseudomonadota</taxon>
        <taxon>Alphaproteobacteria</taxon>
        <taxon>Hyphomicrobiales</taxon>
        <taxon>Stappiaceae</taxon>
        <taxon>Roseibium</taxon>
    </lineage>
</organism>
<name>A0ABY8FA30_9HYPH</name>
<dbReference type="Proteomes" id="UP001209803">
    <property type="component" value="Chromosome"/>
</dbReference>
<keyword evidence="1" id="KW-0812">Transmembrane</keyword>
<evidence type="ECO:0000313" key="2">
    <source>
        <dbReference type="EMBL" id="WFE92317.1"/>
    </source>
</evidence>
<proteinExistence type="predicted"/>
<dbReference type="RefSeq" id="WP_265682239.1">
    <property type="nucleotide sequence ID" value="NZ_CP120863.1"/>
</dbReference>
<sequence length="259" mass="29677">MFEFFLRVLQIAIGSALGFLMGIWAFHYQQEQLQKRKLADRRNDELDALSRLAMAAGANLESLAIFKNQFLNELRPEVSTMKQHVNSVYSAKDENRDKSVSSLLLASKSMVHFYRAFAKPSHMPVPNHTEYSSLRREMPALSMFVHRAACFTEELNDCLTERNNRISLHASEGTLDVPMTPQRSIYFASMLSDEGIAMCNLTDYALHCWKITLDQINEYVDNRVEGGSFVRPKLTKKALDELPDENTLPGLRSQIRYFD</sequence>
<keyword evidence="1" id="KW-1133">Transmembrane helix</keyword>